<reference evidence="1 2" key="2">
    <citation type="submission" date="2018-11" db="EMBL/GenBank/DDBJ databases">
        <authorList>
            <consortium name="Pathogen Informatics"/>
        </authorList>
    </citation>
    <scope>NUCLEOTIDE SEQUENCE [LARGE SCALE GENOMIC DNA]</scope>
</reference>
<keyword evidence="2" id="KW-1185">Reference proteome</keyword>
<dbReference type="Proteomes" id="UP000271098">
    <property type="component" value="Unassembled WGS sequence"/>
</dbReference>
<evidence type="ECO:0000313" key="1">
    <source>
        <dbReference type="EMBL" id="VDN43201.1"/>
    </source>
</evidence>
<dbReference type="WBParaSite" id="GPUH_0002472501-mRNA-1">
    <property type="protein sequence ID" value="GPUH_0002472501-mRNA-1"/>
    <property type="gene ID" value="GPUH_0002472501"/>
</dbReference>
<dbReference type="AlphaFoldDB" id="A0A183EUQ4"/>
<proteinExistence type="predicted"/>
<organism evidence="3">
    <name type="scientific">Gongylonema pulchrum</name>
    <dbReference type="NCBI Taxonomy" id="637853"/>
    <lineage>
        <taxon>Eukaryota</taxon>
        <taxon>Metazoa</taxon>
        <taxon>Ecdysozoa</taxon>
        <taxon>Nematoda</taxon>
        <taxon>Chromadorea</taxon>
        <taxon>Rhabditida</taxon>
        <taxon>Spirurina</taxon>
        <taxon>Spiruromorpha</taxon>
        <taxon>Spiruroidea</taxon>
        <taxon>Gongylonematidae</taxon>
        <taxon>Gongylonema</taxon>
    </lineage>
</organism>
<dbReference type="EMBL" id="UYRT01102117">
    <property type="protein sequence ID" value="VDN43201.1"/>
    <property type="molecule type" value="Genomic_DNA"/>
</dbReference>
<protein>
    <submittedName>
        <fullName evidence="3">Peptidase A1 domain-containing protein</fullName>
    </submittedName>
</protein>
<evidence type="ECO:0000313" key="2">
    <source>
        <dbReference type="Proteomes" id="UP000271098"/>
    </source>
</evidence>
<evidence type="ECO:0000313" key="3">
    <source>
        <dbReference type="WBParaSite" id="GPUH_0002472501-mRNA-1"/>
    </source>
</evidence>
<accession>A0A183EUQ4</accession>
<dbReference type="OrthoDB" id="437331at2759"/>
<dbReference type="Gene3D" id="3.30.9.90">
    <property type="match status" value="1"/>
</dbReference>
<reference evidence="3" key="1">
    <citation type="submission" date="2016-06" db="UniProtKB">
        <authorList>
            <consortium name="WormBaseParasite"/>
        </authorList>
    </citation>
    <scope>IDENTIFICATION</scope>
</reference>
<gene>
    <name evidence="1" type="ORF">GPUH_LOCUS24696</name>
</gene>
<name>A0A183EUQ4_9BILA</name>
<sequence>MYHMEYEGQPLVSLGLIIGLDYKDPYINLYQVQIPFFHILQESDALKVNLSDCNLPAATTLGSPSPIFRENKLADLV</sequence>